<evidence type="ECO:0000313" key="8">
    <source>
        <dbReference type="EMBL" id="ACL63405.1"/>
    </source>
</evidence>
<dbReference type="KEGG" id="acp:A2cp1_0045"/>
<sequence length="651" mass="66708">MRSASLATKLVLALGLAFAVVLGGFTAASAAFTVRTVEQQTADALRGRVALVRDMVGVYDASLARATADLLHVFRASYPEGIRADPSRAAYVEGVALPGLAAGDRMVDLDYPTVDRFTATSGAVATVFARAGGDFVRITTSVQTDAGRRAVGTFLGADHPAHRRLLEGEPYTGKAVLFGRDFFTRYEPIVQDGKVIGALFVGVDFTDGLAALRERIRGVRAGDQGYFFVVDASAGAGRNRLIVHPTRAGEAAPDGLGPALATGSGGAEGLRIAGADAKGAARPEIATCQAFEPWQWLVCGAVPEEELTHDGRRLGLLLSTGGAALVIVLAGLALWLVRRMVLEPLARTARFAERVAAGDLASELEIRAGDEVGALGEALNEMVRALRAVVGTLRSASDAVAEACQALSASTAQIAEGASEQAAGAETASGATTELAARVRDVAGGAAETEALAARSAASARSGGEAVRRAVAAVQEIAGRTAVIEEIAHQTNLLALNAAIEAARSGVHGRGFAVVATEIRRLAERSRAAAAEIGALGTSTVQAARLAGEALDAVVPDIGRTSELVRGMAVATEEISAGAHEVTGAIGQLDAAIQASASSSEELASTAARLAEEAEALRRSAAWFRTGEPEHDTAPATRAPALPAVSPGRAA</sequence>
<keyword evidence="1" id="KW-0145">Chemotaxis</keyword>
<keyword evidence="5" id="KW-0812">Transmembrane</keyword>
<dbReference type="SMART" id="SM00304">
    <property type="entry name" value="HAMP"/>
    <property type="match status" value="2"/>
</dbReference>
<feature type="domain" description="Methyl-accepting transducer" evidence="6">
    <location>
        <begin position="396"/>
        <end position="611"/>
    </location>
</feature>
<dbReference type="GO" id="GO:0005886">
    <property type="term" value="C:plasma membrane"/>
    <property type="evidence" value="ECO:0007669"/>
    <property type="project" value="TreeGrafter"/>
</dbReference>
<dbReference type="GO" id="GO:0007165">
    <property type="term" value="P:signal transduction"/>
    <property type="evidence" value="ECO:0007669"/>
    <property type="project" value="UniProtKB-KW"/>
</dbReference>
<keyword evidence="3" id="KW-0807">Transducer</keyword>
<keyword evidence="5" id="KW-0472">Membrane</keyword>
<dbReference type="SMART" id="SM00283">
    <property type="entry name" value="MA"/>
    <property type="match status" value="1"/>
</dbReference>
<dbReference type="HOGENOM" id="CLU_000445_107_12_7"/>
<protein>
    <submittedName>
        <fullName evidence="8">Methyl-accepting chemotaxis sensory transducer</fullName>
    </submittedName>
</protein>
<dbReference type="InterPro" id="IPR004089">
    <property type="entry name" value="MCPsignal_dom"/>
</dbReference>
<comment type="similarity">
    <text evidence="2">Belongs to the methyl-accepting chemotaxis (MCP) protein family.</text>
</comment>
<proteinExistence type="inferred from homology"/>
<evidence type="ECO:0000256" key="1">
    <source>
        <dbReference type="ARBA" id="ARBA00022500"/>
    </source>
</evidence>
<dbReference type="InterPro" id="IPR004090">
    <property type="entry name" value="Chemotax_Me-accpt_rcpt"/>
</dbReference>
<dbReference type="CDD" id="cd06225">
    <property type="entry name" value="HAMP"/>
    <property type="match status" value="1"/>
</dbReference>
<evidence type="ECO:0000313" key="9">
    <source>
        <dbReference type="Proteomes" id="UP000007089"/>
    </source>
</evidence>
<feature type="compositionally biased region" description="Low complexity" evidence="4">
    <location>
        <begin position="634"/>
        <end position="644"/>
    </location>
</feature>
<feature type="domain" description="HAMP" evidence="7">
    <location>
        <begin position="339"/>
        <end position="391"/>
    </location>
</feature>
<dbReference type="PANTHER" id="PTHR43531:SF11">
    <property type="entry name" value="METHYL-ACCEPTING CHEMOTAXIS PROTEIN 3"/>
    <property type="match status" value="1"/>
</dbReference>
<dbReference type="GO" id="GO:0006935">
    <property type="term" value="P:chemotaxis"/>
    <property type="evidence" value="ECO:0007669"/>
    <property type="project" value="UniProtKB-KW"/>
</dbReference>
<organism evidence="8 9">
    <name type="scientific">Anaeromyxobacter dehalogenans (strain ATCC BAA-258 / DSM 21875 / 2CP-1)</name>
    <dbReference type="NCBI Taxonomy" id="455488"/>
    <lineage>
        <taxon>Bacteria</taxon>
        <taxon>Pseudomonadati</taxon>
        <taxon>Myxococcota</taxon>
        <taxon>Myxococcia</taxon>
        <taxon>Myxococcales</taxon>
        <taxon>Cystobacterineae</taxon>
        <taxon>Anaeromyxobacteraceae</taxon>
        <taxon>Anaeromyxobacter</taxon>
    </lineage>
</organism>
<dbReference type="PROSITE" id="PS50885">
    <property type="entry name" value="HAMP"/>
    <property type="match status" value="1"/>
</dbReference>
<name>B8J7R3_ANAD2</name>
<dbReference type="SUPFAM" id="SSF58104">
    <property type="entry name" value="Methyl-accepting chemotaxis protein (MCP) signaling domain"/>
    <property type="match status" value="1"/>
</dbReference>
<reference evidence="8" key="1">
    <citation type="submission" date="2009-01" db="EMBL/GenBank/DDBJ databases">
        <title>Complete sequence of Anaeromyxobacter dehalogenans 2CP-1.</title>
        <authorList>
            <consortium name="US DOE Joint Genome Institute"/>
            <person name="Lucas S."/>
            <person name="Copeland A."/>
            <person name="Lapidus A."/>
            <person name="Glavina del Rio T."/>
            <person name="Dalin E."/>
            <person name="Tice H."/>
            <person name="Bruce D."/>
            <person name="Goodwin L."/>
            <person name="Pitluck S."/>
            <person name="Saunders E."/>
            <person name="Brettin T."/>
            <person name="Detter J.C."/>
            <person name="Han C."/>
            <person name="Larimer F."/>
            <person name="Land M."/>
            <person name="Hauser L."/>
            <person name="Kyrpides N."/>
            <person name="Ovchinnikova G."/>
            <person name="Beliaev A.S."/>
            <person name="Richardson P."/>
        </authorList>
    </citation>
    <scope>NUCLEOTIDE SEQUENCE</scope>
    <source>
        <strain evidence="8">2CP-1</strain>
    </source>
</reference>
<evidence type="ECO:0000256" key="4">
    <source>
        <dbReference type="SAM" id="MobiDB-lite"/>
    </source>
</evidence>
<dbReference type="Pfam" id="PF00015">
    <property type="entry name" value="MCPsignal"/>
    <property type="match status" value="1"/>
</dbReference>
<feature type="transmembrane region" description="Helical" evidence="5">
    <location>
        <begin position="314"/>
        <end position="337"/>
    </location>
</feature>
<evidence type="ECO:0000256" key="5">
    <source>
        <dbReference type="SAM" id="Phobius"/>
    </source>
</evidence>
<dbReference type="Gene3D" id="1.10.287.950">
    <property type="entry name" value="Methyl-accepting chemotaxis protein"/>
    <property type="match status" value="1"/>
</dbReference>
<dbReference type="PROSITE" id="PS50111">
    <property type="entry name" value="CHEMOTAXIS_TRANSDUC_2"/>
    <property type="match status" value="1"/>
</dbReference>
<evidence type="ECO:0000259" key="7">
    <source>
        <dbReference type="PROSITE" id="PS50885"/>
    </source>
</evidence>
<feature type="region of interest" description="Disordered" evidence="4">
    <location>
        <begin position="624"/>
        <end position="651"/>
    </location>
</feature>
<dbReference type="InterPro" id="IPR003660">
    <property type="entry name" value="HAMP_dom"/>
</dbReference>
<evidence type="ECO:0000256" key="2">
    <source>
        <dbReference type="ARBA" id="ARBA00029447"/>
    </source>
</evidence>
<dbReference type="AlphaFoldDB" id="B8J7R3"/>
<accession>B8J7R3</accession>
<evidence type="ECO:0000256" key="3">
    <source>
        <dbReference type="PROSITE-ProRule" id="PRU00284"/>
    </source>
</evidence>
<dbReference type="PRINTS" id="PR00260">
    <property type="entry name" value="CHEMTRNSDUCR"/>
</dbReference>
<dbReference type="SUPFAM" id="SSF103190">
    <property type="entry name" value="Sensory domain-like"/>
    <property type="match status" value="1"/>
</dbReference>
<evidence type="ECO:0000259" key="6">
    <source>
        <dbReference type="PROSITE" id="PS50111"/>
    </source>
</evidence>
<gene>
    <name evidence="8" type="ordered locus">A2cp1_0045</name>
</gene>
<dbReference type="InterPro" id="IPR029151">
    <property type="entry name" value="Sensor-like_sf"/>
</dbReference>
<dbReference type="Pfam" id="PF00672">
    <property type="entry name" value="HAMP"/>
    <property type="match status" value="1"/>
</dbReference>
<keyword evidence="9" id="KW-1185">Reference proteome</keyword>
<dbReference type="Pfam" id="PF17201">
    <property type="entry name" value="Cache_3-Cache_2"/>
    <property type="match status" value="1"/>
</dbReference>
<dbReference type="InterPro" id="IPR051310">
    <property type="entry name" value="MCP_chemotaxis"/>
</dbReference>
<dbReference type="PANTHER" id="PTHR43531">
    <property type="entry name" value="PROTEIN ICFG"/>
    <property type="match status" value="1"/>
</dbReference>
<dbReference type="EMBL" id="CP001359">
    <property type="protein sequence ID" value="ACL63405.1"/>
    <property type="molecule type" value="Genomic_DNA"/>
</dbReference>
<keyword evidence="5" id="KW-1133">Transmembrane helix</keyword>
<dbReference type="RefSeq" id="WP_012631499.1">
    <property type="nucleotide sequence ID" value="NC_011891.1"/>
</dbReference>
<dbReference type="InterPro" id="IPR033462">
    <property type="entry name" value="Cache_3-Cache_2"/>
</dbReference>
<dbReference type="Proteomes" id="UP000007089">
    <property type="component" value="Chromosome"/>
</dbReference>
<dbReference type="GO" id="GO:0004888">
    <property type="term" value="F:transmembrane signaling receptor activity"/>
    <property type="evidence" value="ECO:0007669"/>
    <property type="project" value="InterPro"/>
</dbReference>